<comment type="similarity">
    <text evidence="2">Belongs to the chromate ion transporter (CHR) (TC 2.A.51) family.</text>
</comment>
<dbReference type="EMBL" id="FTOF01000016">
    <property type="protein sequence ID" value="SIS58345.1"/>
    <property type="molecule type" value="Genomic_DNA"/>
</dbReference>
<dbReference type="PANTHER" id="PTHR33567:SF3">
    <property type="entry name" value="CHROMATE ION TRANSPORTER (EUROFUNG)"/>
    <property type="match status" value="1"/>
</dbReference>
<feature type="transmembrane region" description="Helical" evidence="7">
    <location>
        <begin position="241"/>
        <end position="260"/>
    </location>
</feature>
<dbReference type="NCBIfam" id="TIGR00937">
    <property type="entry name" value="2A51"/>
    <property type="match status" value="1"/>
</dbReference>
<feature type="transmembrane region" description="Helical" evidence="7">
    <location>
        <begin position="96"/>
        <end position="120"/>
    </location>
</feature>
<feature type="transmembrane region" description="Helical" evidence="7">
    <location>
        <begin position="211"/>
        <end position="229"/>
    </location>
</feature>
<dbReference type="GO" id="GO:0005886">
    <property type="term" value="C:plasma membrane"/>
    <property type="evidence" value="ECO:0007669"/>
    <property type="project" value="UniProtKB-SubCell"/>
</dbReference>
<keyword evidence="5 7" id="KW-1133">Transmembrane helix</keyword>
<feature type="transmembrane region" description="Helical" evidence="7">
    <location>
        <begin position="305"/>
        <end position="328"/>
    </location>
</feature>
<keyword evidence="9" id="KW-1185">Reference proteome</keyword>
<evidence type="ECO:0000313" key="9">
    <source>
        <dbReference type="Proteomes" id="UP000186292"/>
    </source>
</evidence>
<keyword evidence="4 7" id="KW-0812">Transmembrane</keyword>
<dbReference type="AlphaFoldDB" id="A0A1N7K9U0"/>
<dbReference type="STRING" id="1161099.SAMN05444817_1165"/>
<evidence type="ECO:0000256" key="3">
    <source>
        <dbReference type="ARBA" id="ARBA00022475"/>
    </source>
</evidence>
<dbReference type="GO" id="GO:0015109">
    <property type="term" value="F:chromate transmembrane transporter activity"/>
    <property type="evidence" value="ECO:0007669"/>
    <property type="project" value="InterPro"/>
</dbReference>
<sequence length="406" mass="42361">MFALVNIEVMSTSRTDLNKQSPWEVFTIFTRLGCTSFGGPTAHLGYFRDEFVEKRKWFSDRQYADLVALCQFLPGPASSQVGMAIGLQRAGYMGMFLAWAGFTLPSVVLMVAFALGVAQLGDISEAGWLLGLKAAAVAVVAQAVYGMAKNLVTGKIHAAIAVAALVLVLLVPHPLIQVGAIVLGIVVGLAFLRDKKDADKPTPADSGSHTVGIVCLVLFFALLFALPALEHLAREAGIFSTFYRAGALVFGGGHVVLPLLETVTVGEGLVDHDTFLAGYGAAQAMPGPLFTFASFLGASAEGMNWALGATIATVAIFLPAALLVLGAMPFWERLRTMPRAGAALAGANAAVVGILGAALYTPVFTAGITGVVTLSIAVVCYAALISWKVPPWAVVIGAALVGWVVL</sequence>
<dbReference type="Pfam" id="PF02417">
    <property type="entry name" value="Chromate_transp"/>
    <property type="match status" value="2"/>
</dbReference>
<evidence type="ECO:0000313" key="8">
    <source>
        <dbReference type="EMBL" id="SIS58345.1"/>
    </source>
</evidence>
<accession>A0A1N7K9U0</accession>
<feature type="transmembrane region" description="Helical" evidence="7">
    <location>
        <begin position="158"/>
        <end position="191"/>
    </location>
</feature>
<dbReference type="PANTHER" id="PTHR33567">
    <property type="entry name" value="CHROMATE ION TRANSPORTER (EUROFUNG)"/>
    <property type="match status" value="1"/>
</dbReference>
<evidence type="ECO:0000256" key="4">
    <source>
        <dbReference type="ARBA" id="ARBA00022692"/>
    </source>
</evidence>
<evidence type="ECO:0000256" key="1">
    <source>
        <dbReference type="ARBA" id="ARBA00004651"/>
    </source>
</evidence>
<proteinExistence type="inferred from homology"/>
<dbReference type="PIRSF" id="PIRSF004810">
    <property type="entry name" value="ChrA"/>
    <property type="match status" value="1"/>
</dbReference>
<evidence type="ECO:0000256" key="7">
    <source>
        <dbReference type="SAM" id="Phobius"/>
    </source>
</evidence>
<feature type="transmembrane region" description="Helical" evidence="7">
    <location>
        <begin position="126"/>
        <end position="146"/>
    </location>
</feature>
<evidence type="ECO:0000256" key="6">
    <source>
        <dbReference type="ARBA" id="ARBA00023136"/>
    </source>
</evidence>
<evidence type="ECO:0000256" key="5">
    <source>
        <dbReference type="ARBA" id="ARBA00022989"/>
    </source>
</evidence>
<keyword evidence="6 7" id="KW-0472">Membrane</keyword>
<organism evidence="8 9">
    <name type="scientific">Corynebacterium appendicis CIP 107643</name>
    <dbReference type="NCBI Taxonomy" id="1161099"/>
    <lineage>
        <taxon>Bacteria</taxon>
        <taxon>Bacillati</taxon>
        <taxon>Actinomycetota</taxon>
        <taxon>Actinomycetes</taxon>
        <taxon>Mycobacteriales</taxon>
        <taxon>Corynebacteriaceae</taxon>
        <taxon>Corynebacterium</taxon>
    </lineage>
</organism>
<feature type="transmembrane region" description="Helical" evidence="7">
    <location>
        <begin position="366"/>
        <end position="384"/>
    </location>
</feature>
<feature type="transmembrane region" description="Helical" evidence="7">
    <location>
        <begin position="340"/>
        <end position="360"/>
    </location>
</feature>
<gene>
    <name evidence="8" type="ORF">SAMN05444817_1165</name>
</gene>
<evidence type="ECO:0000256" key="2">
    <source>
        <dbReference type="ARBA" id="ARBA00005262"/>
    </source>
</evidence>
<name>A0A1N7K9U0_9CORY</name>
<dbReference type="InterPro" id="IPR014047">
    <property type="entry name" value="Chr_Tranpt_l_chain"/>
</dbReference>
<reference evidence="9" key="1">
    <citation type="submission" date="2017-01" db="EMBL/GenBank/DDBJ databases">
        <authorList>
            <person name="Varghese N."/>
            <person name="Submissions S."/>
        </authorList>
    </citation>
    <scope>NUCLEOTIDE SEQUENCE [LARGE SCALE GENOMIC DNA]</scope>
    <source>
        <strain evidence="9">DSM 44531</strain>
    </source>
</reference>
<dbReference type="InterPro" id="IPR003370">
    <property type="entry name" value="Chromate_transpt"/>
</dbReference>
<keyword evidence="3" id="KW-1003">Cell membrane</keyword>
<dbReference type="Proteomes" id="UP000186292">
    <property type="component" value="Unassembled WGS sequence"/>
</dbReference>
<protein>
    <submittedName>
        <fullName evidence="8">Chromate transporter</fullName>
    </submittedName>
</protein>
<comment type="subcellular location">
    <subcellularLocation>
        <location evidence="1">Cell membrane</location>
        <topology evidence="1">Multi-pass membrane protein</topology>
    </subcellularLocation>
</comment>